<reference evidence="3 4" key="1">
    <citation type="submission" date="2021-05" db="EMBL/GenBank/DDBJ databases">
        <title>Novel Bacillus species.</title>
        <authorList>
            <person name="Liu G."/>
        </authorList>
    </citation>
    <scope>NUCLEOTIDE SEQUENCE [LARGE SCALE GENOMIC DNA]</scope>
    <source>
        <strain evidence="3 4">FJAT-49682</strain>
    </source>
</reference>
<dbReference type="GO" id="GO:0008757">
    <property type="term" value="F:S-adenosylmethionine-dependent methyltransferase activity"/>
    <property type="evidence" value="ECO:0007669"/>
    <property type="project" value="InterPro"/>
</dbReference>
<dbReference type="InterPro" id="IPR025714">
    <property type="entry name" value="Methyltranfer_dom"/>
</dbReference>
<evidence type="ECO:0000313" key="4">
    <source>
        <dbReference type="Proteomes" id="UP000676456"/>
    </source>
</evidence>
<dbReference type="EMBL" id="JAGYPN010000002">
    <property type="protein sequence ID" value="MBS4223369.1"/>
    <property type="molecule type" value="Genomic_DNA"/>
</dbReference>
<keyword evidence="4" id="KW-1185">Reference proteome</keyword>
<dbReference type="InterPro" id="IPR029063">
    <property type="entry name" value="SAM-dependent_MTases_sf"/>
</dbReference>
<evidence type="ECO:0000313" key="3">
    <source>
        <dbReference type="EMBL" id="MBS4223369.1"/>
    </source>
</evidence>
<protein>
    <submittedName>
        <fullName evidence="3">Methyltransferase domain-containing protein</fullName>
    </submittedName>
</protein>
<accession>A0A942USV9</accession>
<feature type="coiled-coil region" evidence="1">
    <location>
        <begin position="375"/>
        <end position="431"/>
    </location>
</feature>
<proteinExistence type="predicted"/>
<comment type="caution">
    <text evidence="3">The sequence shown here is derived from an EMBL/GenBank/DDBJ whole genome shotgun (WGS) entry which is preliminary data.</text>
</comment>
<organism evidence="3 4">
    <name type="scientific">Lederbergia citrea</name>
    <dbReference type="NCBI Taxonomy" id="2833581"/>
    <lineage>
        <taxon>Bacteria</taxon>
        <taxon>Bacillati</taxon>
        <taxon>Bacillota</taxon>
        <taxon>Bacilli</taxon>
        <taxon>Bacillales</taxon>
        <taxon>Bacillaceae</taxon>
        <taxon>Lederbergia</taxon>
    </lineage>
</organism>
<dbReference type="Proteomes" id="UP000676456">
    <property type="component" value="Unassembled WGS sequence"/>
</dbReference>
<evidence type="ECO:0000256" key="1">
    <source>
        <dbReference type="SAM" id="Coils"/>
    </source>
</evidence>
<gene>
    <name evidence="3" type="ORF">KHA91_11505</name>
</gene>
<dbReference type="AlphaFoldDB" id="A0A942USV9"/>
<dbReference type="Gene3D" id="3.40.50.150">
    <property type="entry name" value="Vaccinia Virus protein VP39"/>
    <property type="match status" value="1"/>
</dbReference>
<name>A0A942USV9_9BACI</name>
<evidence type="ECO:0000259" key="2">
    <source>
        <dbReference type="Pfam" id="PF13847"/>
    </source>
</evidence>
<dbReference type="CDD" id="cd02440">
    <property type="entry name" value="AdoMet_MTases"/>
    <property type="match status" value="1"/>
</dbReference>
<keyword evidence="3" id="KW-0489">Methyltransferase</keyword>
<sequence length="472" mass="54646">MKKPLDRITEAYFGDMGDAFAEKVRDRIHWVCENAKGESILDVGCSQGITSILLGREGKMVLGIDLLQEAIDFANQRLENEEEITKQYVEFKAANFMSMNIDGQGYDSIIFGEVLEHITDPQRFIRKATSLLNENGSIIVTLPFGINDYFDHKKTYYLSDLLKFQDSNISIHEIKFFGKWIGAIFKKKDENSKELTINDGLVNQLEGTFYTIERDLLQKARNNAEAHKNLEEEIDVLLHEKKNDESLSNEKLANKNAEITQLSKQLLTKDAQIEELNEKCKKMDQEISDLTKQKNIAIENAELNALNLEKQYQEKLQAKNSEITALNDQVAELKKEAILANKEKVNIQRSLIEAHEKEENLLISYQNLLKRDNVSSKVKQEIEMKDRKIKQLKDNEKALNNRINMIEKYAILAKKEKINVQEELYKAYEKEERLLGTYQRLLKKYKALSESKLGQITLAYWRKRSRKRVGGK</sequence>
<dbReference type="PANTHER" id="PTHR43861">
    <property type="entry name" value="TRANS-ACONITATE 2-METHYLTRANSFERASE-RELATED"/>
    <property type="match status" value="1"/>
</dbReference>
<feature type="domain" description="Methyltransferase" evidence="2">
    <location>
        <begin position="36"/>
        <end position="143"/>
    </location>
</feature>
<dbReference type="SUPFAM" id="SSF53335">
    <property type="entry name" value="S-adenosyl-L-methionine-dependent methyltransferases"/>
    <property type="match status" value="1"/>
</dbReference>
<dbReference type="Pfam" id="PF13847">
    <property type="entry name" value="Methyltransf_31"/>
    <property type="match status" value="1"/>
</dbReference>
<keyword evidence="1" id="KW-0175">Coiled coil</keyword>
<dbReference type="PANTHER" id="PTHR43861:SF6">
    <property type="entry name" value="METHYLTRANSFERASE TYPE 11"/>
    <property type="match status" value="1"/>
</dbReference>
<keyword evidence="3" id="KW-0808">Transferase</keyword>
<dbReference type="GO" id="GO:0032259">
    <property type="term" value="P:methylation"/>
    <property type="evidence" value="ECO:0007669"/>
    <property type="project" value="UniProtKB-KW"/>
</dbReference>
<feature type="coiled-coil region" evidence="1">
    <location>
        <begin position="213"/>
        <end position="350"/>
    </location>
</feature>
<dbReference type="RefSeq" id="WP_213098383.1">
    <property type="nucleotide sequence ID" value="NZ_JAGYPN010000002.1"/>
</dbReference>